<feature type="binding site" evidence="8">
    <location>
        <position position="272"/>
    </location>
    <ligand>
        <name>Mn(2+)</name>
        <dbReference type="ChEBI" id="CHEBI:29035"/>
        <label>1</label>
    </ligand>
</feature>
<evidence type="ECO:0000256" key="7">
    <source>
        <dbReference type="ARBA" id="ARBA00023211"/>
    </source>
</evidence>
<dbReference type="EMBL" id="NTJZ01000016">
    <property type="protein sequence ID" value="PDH32487.1"/>
    <property type="molecule type" value="Genomic_DNA"/>
</dbReference>
<evidence type="ECO:0000313" key="10">
    <source>
        <dbReference type="EMBL" id="PDH32487.1"/>
    </source>
</evidence>
<feature type="binding site" evidence="8">
    <location>
        <position position="349"/>
    </location>
    <ligand>
        <name>Mn(2+)</name>
        <dbReference type="ChEBI" id="CHEBI:29035"/>
        <label>1</label>
    </ligand>
</feature>
<dbReference type="CDD" id="cd00433">
    <property type="entry name" value="Peptidase_M17"/>
    <property type="match status" value="1"/>
</dbReference>
<dbReference type="Gene3D" id="3.40.220.10">
    <property type="entry name" value="Leucine Aminopeptidase, subunit E, domain 1"/>
    <property type="match status" value="1"/>
</dbReference>
<dbReference type="InterPro" id="IPR043472">
    <property type="entry name" value="Macro_dom-like"/>
</dbReference>
<dbReference type="GO" id="GO:0006508">
    <property type="term" value="P:proteolysis"/>
    <property type="evidence" value="ECO:0007669"/>
    <property type="project" value="UniProtKB-KW"/>
</dbReference>
<dbReference type="PANTHER" id="PTHR11963">
    <property type="entry name" value="LEUCINE AMINOPEPTIDASE-RELATED"/>
    <property type="match status" value="1"/>
</dbReference>
<proteinExistence type="inferred from homology"/>
<feature type="binding site" evidence="8">
    <location>
        <position position="290"/>
    </location>
    <ligand>
        <name>Mn(2+)</name>
        <dbReference type="ChEBI" id="CHEBI:29035"/>
        <label>2</label>
    </ligand>
</feature>
<dbReference type="GO" id="GO:0005737">
    <property type="term" value="C:cytoplasm"/>
    <property type="evidence" value="ECO:0007669"/>
    <property type="project" value="UniProtKB-SubCell"/>
</dbReference>
<evidence type="ECO:0000256" key="6">
    <source>
        <dbReference type="ARBA" id="ARBA00022801"/>
    </source>
</evidence>
<comment type="similarity">
    <text evidence="3 8">Belongs to the peptidase M17 family.</text>
</comment>
<comment type="subcellular location">
    <subcellularLocation>
        <location evidence="8">Cytoplasm</location>
    </subcellularLocation>
</comment>
<gene>
    <name evidence="8" type="primary">pepA</name>
    <name evidence="10" type="ORF">CNF02_11945</name>
</gene>
<keyword evidence="4 8" id="KW-0031">Aminopeptidase</keyword>
<keyword evidence="8" id="KW-0963">Cytoplasm</keyword>
<feature type="binding site" evidence="8">
    <location>
        <position position="267"/>
    </location>
    <ligand>
        <name>Mn(2+)</name>
        <dbReference type="ChEBI" id="CHEBI:29035"/>
        <label>2</label>
    </ligand>
</feature>
<dbReference type="SUPFAM" id="SSF52949">
    <property type="entry name" value="Macro domain-like"/>
    <property type="match status" value="1"/>
</dbReference>
<dbReference type="InterPro" id="IPR008283">
    <property type="entry name" value="Peptidase_M17_N"/>
</dbReference>
<keyword evidence="7 8" id="KW-0464">Manganese</keyword>
<feature type="binding site" evidence="8">
    <location>
        <position position="351"/>
    </location>
    <ligand>
        <name>Mn(2+)</name>
        <dbReference type="ChEBI" id="CHEBI:29035"/>
        <label>2</label>
    </ligand>
</feature>
<dbReference type="Proteomes" id="UP000219329">
    <property type="component" value="Unassembled WGS sequence"/>
</dbReference>
<dbReference type="PRINTS" id="PR00481">
    <property type="entry name" value="LAMNOPPTDASE"/>
</dbReference>
<dbReference type="EC" id="3.4.11.10" evidence="8"/>
<feature type="domain" description="Cytosol aminopeptidase" evidence="9">
    <location>
        <begin position="347"/>
        <end position="354"/>
    </location>
</feature>
<dbReference type="InterPro" id="IPR011356">
    <property type="entry name" value="Leucine_aapep/pepB"/>
</dbReference>
<dbReference type="PROSITE" id="PS00631">
    <property type="entry name" value="CYTOSOL_AP"/>
    <property type="match status" value="1"/>
</dbReference>
<dbReference type="AlphaFoldDB" id="A0A2A5W876"/>
<protein>
    <recommendedName>
        <fullName evidence="8">Probable cytosol aminopeptidase</fullName>
        <ecNumber evidence="8">3.4.11.1</ecNumber>
    </recommendedName>
    <alternativeName>
        <fullName evidence="8">Leucine aminopeptidase</fullName>
        <shortName evidence="8">LAP</shortName>
        <ecNumber evidence="8">3.4.11.10</ecNumber>
    </alternativeName>
    <alternativeName>
        <fullName evidence="8">Leucyl aminopeptidase</fullName>
    </alternativeName>
</protein>
<feature type="active site" evidence="8">
    <location>
        <position position="279"/>
    </location>
</feature>
<dbReference type="NCBIfam" id="NF002074">
    <property type="entry name" value="PRK00913.1-4"/>
    <property type="match status" value="1"/>
</dbReference>
<dbReference type="InterPro" id="IPR000819">
    <property type="entry name" value="Peptidase_M17_C"/>
</dbReference>
<comment type="catalytic activity">
    <reaction evidence="2 8">
        <text>Release of an N-terminal amino acid, preferentially leucine, but not glutamic or aspartic acids.</text>
        <dbReference type="EC" id="3.4.11.10"/>
    </reaction>
</comment>
<comment type="caution">
    <text evidence="10">The sequence shown here is derived from an EMBL/GenBank/DDBJ whole genome shotgun (WGS) entry which is preliminary data.</text>
</comment>
<evidence type="ECO:0000256" key="8">
    <source>
        <dbReference type="HAMAP-Rule" id="MF_00181"/>
    </source>
</evidence>
<dbReference type="PANTHER" id="PTHR11963:SF23">
    <property type="entry name" value="CYTOSOL AMINOPEPTIDASE"/>
    <property type="match status" value="1"/>
</dbReference>
<dbReference type="GO" id="GO:0070006">
    <property type="term" value="F:metalloaminopeptidase activity"/>
    <property type="evidence" value="ECO:0007669"/>
    <property type="project" value="InterPro"/>
</dbReference>
<name>A0A2A5W876_9GAMM</name>
<feature type="active site" evidence="8">
    <location>
        <position position="353"/>
    </location>
</feature>
<organism evidence="10 11">
    <name type="scientific">OM182 bacterium MED-G28</name>
    <dbReference type="NCBI Taxonomy" id="1986256"/>
    <lineage>
        <taxon>Bacteria</taxon>
        <taxon>Pseudomonadati</taxon>
        <taxon>Pseudomonadota</taxon>
        <taxon>Gammaproteobacteria</taxon>
        <taxon>OMG group</taxon>
        <taxon>OM182 clade</taxon>
    </lineage>
</organism>
<evidence type="ECO:0000256" key="5">
    <source>
        <dbReference type="ARBA" id="ARBA00022670"/>
    </source>
</evidence>
<reference evidence="10 11" key="1">
    <citation type="submission" date="2017-08" db="EMBL/GenBank/DDBJ databases">
        <title>Fine stratification of microbial communities through a metagenomic profile of the photic zone.</title>
        <authorList>
            <person name="Haro-Moreno J.M."/>
            <person name="Lopez-Perez M."/>
            <person name="De La Torre J."/>
            <person name="Picazo A."/>
            <person name="Camacho A."/>
            <person name="Rodriguez-Valera F."/>
        </authorList>
    </citation>
    <scope>NUCLEOTIDE SEQUENCE [LARGE SCALE GENOMIC DNA]</scope>
    <source>
        <strain evidence="10">MED-G28</strain>
    </source>
</reference>
<feature type="binding site" evidence="8">
    <location>
        <position position="351"/>
    </location>
    <ligand>
        <name>Mn(2+)</name>
        <dbReference type="ChEBI" id="CHEBI:29035"/>
        <label>1</label>
    </ligand>
</feature>
<dbReference type="GO" id="GO:0030145">
    <property type="term" value="F:manganese ion binding"/>
    <property type="evidence" value="ECO:0007669"/>
    <property type="project" value="UniProtKB-UniRule"/>
</dbReference>
<dbReference type="Gene3D" id="3.40.630.10">
    <property type="entry name" value="Zn peptidases"/>
    <property type="match status" value="1"/>
</dbReference>
<comment type="cofactor">
    <cofactor evidence="8">
        <name>Mn(2+)</name>
        <dbReference type="ChEBI" id="CHEBI:29035"/>
    </cofactor>
    <text evidence="8">Binds 2 manganese ions per subunit.</text>
</comment>
<dbReference type="HAMAP" id="MF_00181">
    <property type="entry name" value="Cytosol_peptidase_M17"/>
    <property type="match status" value="1"/>
</dbReference>
<evidence type="ECO:0000256" key="4">
    <source>
        <dbReference type="ARBA" id="ARBA00022438"/>
    </source>
</evidence>
<evidence type="ECO:0000313" key="11">
    <source>
        <dbReference type="Proteomes" id="UP000219329"/>
    </source>
</evidence>
<dbReference type="Pfam" id="PF02789">
    <property type="entry name" value="Peptidase_M17_N"/>
    <property type="match status" value="1"/>
</dbReference>
<dbReference type="SUPFAM" id="SSF53187">
    <property type="entry name" value="Zn-dependent exopeptidases"/>
    <property type="match status" value="1"/>
</dbReference>
<evidence type="ECO:0000256" key="1">
    <source>
        <dbReference type="ARBA" id="ARBA00000135"/>
    </source>
</evidence>
<evidence type="ECO:0000259" key="9">
    <source>
        <dbReference type="PROSITE" id="PS00631"/>
    </source>
</evidence>
<feature type="binding site" evidence="8">
    <location>
        <position position="272"/>
    </location>
    <ligand>
        <name>Mn(2+)</name>
        <dbReference type="ChEBI" id="CHEBI:29035"/>
        <label>2</label>
    </ligand>
</feature>
<keyword evidence="6 8" id="KW-0378">Hydrolase</keyword>
<keyword evidence="5 8" id="KW-0645">Protease</keyword>
<keyword evidence="8" id="KW-0479">Metal-binding</keyword>
<accession>A0A2A5W876</accession>
<comment type="function">
    <text evidence="8">Presumably involved in the processing and regular turnover of intracellular proteins. Catalyzes the removal of unsubstituted N-terminal amino acids from various peptides.</text>
</comment>
<comment type="catalytic activity">
    <reaction evidence="1 8">
        <text>Release of an N-terminal amino acid, Xaa-|-Yaa-, in which Xaa is preferably Leu, but may be other amino acids including Pro although not Arg or Lys, and Yaa may be Pro. Amino acid amides and methyl esters are also readily hydrolyzed, but rates on arylamides are exceedingly low.</text>
        <dbReference type="EC" id="3.4.11.1"/>
    </reaction>
</comment>
<evidence type="ECO:0000256" key="2">
    <source>
        <dbReference type="ARBA" id="ARBA00000967"/>
    </source>
</evidence>
<sequence>MRYSIRTGSPEKINADCIVVAIWNKGALSDEAKLLDTATQKVITKIIQSGDFTGKLGETQVIHNINGAVGKRILLVGSGDKKKLSGSSVAKLINSALKAVLKLKASSLHFALHSLNVIDRDSNWLAARLAQEAEVLNYQYDTTKSKKAKAFTTKSITVSALPGSGRKSTETALKRGQAIGKAVNRARELGNLPGNICTPTYLAQQATIIADRNRSVTTQILSEKQMAKLGMGSLLSVSAGSAEEAKLIVIRYKGAKADSKPYAIVGKGITFDTGGISLKAGGGMDEMKFDMCGAASVIATMACVADLKLPINVVGIVAAAENMPGSRATKPGDIVTSMSGQTIEVLNTDAEGRLVLCDALTYVEKFKPRSVIDIATLTGAAVATFGSLANALLSNNDKLAETLIDCGQDALDRAWQLPLWDEYQGLLNSNFADIANIGGPRAGTITAACFLSRFTEKQKWAHLDIAGSAWHSGAQKGATGRPVPLLVEYLSRQKA</sequence>
<dbReference type="InterPro" id="IPR023042">
    <property type="entry name" value="Peptidase_M17_leu_NH2_pept"/>
</dbReference>
<evidence type="ECO:0000256" key="3">
    <source>
        <dbReference type="ARBA" id="ARBA00009528"/>
    </source>
</evidence>
<dbReference type="EC" id="3.4.11.1" evidence="8"/>
<dbReference type="Pfam" id="PF00883">
    <property type="entry name" value="Peptidase_M17"/>
    <property type="match status" value="1"/>
</dbReference>